<keyword evidence="2" id="KW-0328">Glycosyltransferase</keyword>
<sequence>MKKKSILFMLINMNIGGTEKALLNMLEELPRDQFDITILMLERYGGFLGSIPKDVKVEYLDGYDKIKGLIHNPIHRTSLKFVKKGNFMKASIMAVLYFISKLRKEQTVLYKYALREHPPIAKKYEIAVAYAGPMDFISYFIVHKVNAEKKIQWIHFDICKIGFNLQFAKKHYKHYDQIFTVSKEGKKKLLKKLPYIKEKTFEFPNAISSEKIQKLAESGKGFEDEFDGFRILTVGRLSKEKGQDIIIPVLARLKEAGFRVRWYCIGEGSARRKYEQIIKEYQLEEDLVLLGSKSNPYPYMKQCDLYVQTSRHEGYCITLAEARCFDNPIITTNFTGAAEQITNEETGIITLFNEDALFESVCRIIENDCLRNKLKSNLQKAAKEASKCGNLRKLTEFLS</sequence>
<dbReference type="CDD" id="cd03811">
    <property type="entry name" value="GT4_GT28_WabH-like"/>
    <property type="match status" value="1"/>
</dbReference>
<gene>
    <name evidence="2" type="ORF">ACFSCZ_04165</name>
</gene>
<dbReference type="RefSeq" id="WP_380772500.1">
    <property type="nucleotide sequence ID" value="NZ_JBHUEO010000006.1"/>
</dbReference>
<accession>A0ABW4KCM5</accession>
<feature type="domain" description="Glycosyl transferase family 1" evidence="1">
    <location>
        <begin position="230"/>
        <end position="380"/>
    </location>
</feature>
<dbReference type="PANTHER" id="PTHR12526:SF630">
    <property type="entry name" value="GLYCOSYLTRANSFERASE"/>
    <property type="match status" value="1"/>
</dbReference>
<proteinExistence type="predicted"/>
<dbReference type="Gene3D" id="3.40.50.2000">
    <property type="entry name" value="Glycogen Phosphorylase B"/>
    <property type="match status" value="2"/>
</dbReference>
<protein>
    <submittedName>
        <fullName evidence="2">Glycosyltransferase</fullName>
        <ecNumber evidence="2">2.4.-.-</ecNumber>
    </submittedName>
</protein>
<name>A0ABW4KCM5_9BACI</name>
<dbReference type="GO" id="GO:0016757">
    <property type="term" value="F:glycosyltransferase activity"/>
    <property type="evidence" value="ECO:0007669"/>
    <property type="project" value="UniProtKB-KW"/>
</dbReference>
<dbReference type="EMBL" id="JBHUEO010000006">
    <property type="protein sequence ID" value="MFD1705947.1"/>
    <property type="molecule type" value="Genomic_DNA"/>
</dbReference>
<organism evidence="2 3">
    <name type="scientific">Siminovitchia sediminis</name>
    <dbReference type="NCBI Taxonomy" id="1274353"/>
    <lineage>
        <taxon>Bacteria</taxon>
        <taxon>Bacillati</taxon>
        <taxon>Bacillota</taxon>
        <taxon>Bacilli</taxon>
        <taxon>Bacillales</taxon>
        <taxon>Bacillaceae</taxon>
        <taxon>Siminovitchia</taxon>
    </lineage>
</organism>
<dbReference type="Pfam" id="PF00534">
    <property type="entry name" value="Glycos_transf_1"/>
    <property type="match status" value="1"/>
</dbReference>
<evidence type="ECO:0000259" key="1">
    <source>
        <dbReference type="Pfam" id="PF00534"/>
    </source>
</evidence>
<dbReference type="Proteomes" id="UP001597301">
    <property type="component" value="Unassembled WGS sequence"/>
</dbReference>
<reference evidence="3" key="1">
    <citation type="journal article" date="2019" name="Int. J. Syst. Evol. Microbiol.">
        <title>The Global Catalogue of Microorganisms (GCM) 10K type strain sequencing project: providing services to taxonomists for standard genome sequencing and annotation.</title>
        <authorList>
            <consortium name="The Broad Institute Genomics Platform"/>
            <consortium name="The Broad Institute Genome Sequencing Center for Infectious Disease"/>
            <person name="Wu L."/>
            <person name="Ma J."/>
        </authorList>
    </citation>
    <scope>NUCLEOTIDE SEQUENCE [LARGE SCALE GENOMIC DNA]</scope>
    <source>
        <strain evidence="3">CGMCC 1.12295</strain>
    </source>
</reference>
<comment type="caution">
    <text evidence="2">The sequence shown here is derived from an EMBL/GenBank/DDBJ whole genome shotgun (WGS) entry which is preliminary data.</text>
</comment>
<keyword evidence="2" id="KW-0808">Transferase</keyword>
<dbReference type="PANTHER" id="PTHR12526">
    <property type="entry name" value="GLYCOSYLTRANSFERASE"/>
    <property type="match status" value="1"/>
</dbReference>
<evidence type="ECO:0000313" key="2">
    <source>
        <dbReference type="EMBL" id="MFD1705947.1"/>
    </source>
</evidence>
<evidence type="ECO:0000313" key="3">
    <source>
        <dbReference type="Proteomes" id="UP001597301"/>
    </source>
</evidence>
<dbReference type="EC" id="2.4.-.-" evidence="2"/>
<keyword evidence="3" id="KW-1185">Reference proteome</keyword>
<dbReference type="InterPro" id="IPR001296">
    <property type="entry name" value="Glyco_trans_1"/>
</dbReference>
<dbReference type="SUPFAM" id="SSF53756">
    <property type="entry name" value="UDP-Glycosyltransferase/glycogen phosphorylase"/>
    <property type="match status" value="1"/>
</dbReference>